<organism evidence="2 3">
    <name type="scientific">Sandarakinorhabdus cyanobacteriorum</name>
    <dbReference type="NCBI Taxonomy" id="1981098"/>
    <lineage>
        <taxon>Bacteria</taxon>
        <taxon>Pseudomonadati</taxon>
        <taxon>Pseudomonadota</taxon>
        <taxon>Alphaproteobacteria</taxon>
        <taxon>Sphingomonadales</taxon>
        <taxon>Sphingosinicellaceae</taxon>
        <taxon>Sandarakinorhabdus</taxon>
    </lineage>
</organism>
<keyword evidence="3" id="KW-1185">Reference proteome</keyword>
<comment type="caution">
    <text evidence="2">The sequence shown here is derived from an EMBL/GenBank/DDBJ whole genome shotgun (WGS) entry which is preliminary data.</text>
</comment>
<proteinExistence type="predicted"/>
<dbReference type="RefSeq" id="WP_094474127.1">
    <property type="nucleotide sequence ID" value="NZ_NOXT01000115.1"/>
</dbReference>
<evidence type="ECO:0000256" key="1">
    <source>
        <dbReference type="SAM" id="Phobius"/>
    </source>
</evidence>
<accession>A0A255YCV7</accession>
<dbReference type="Proteomes" id="UP000216991">
    <property type="component" value="Unassembled WGS sequence"/>
</dbReference>
<keyword evidence="1" id="KW-0812">Transmembrane</keyword>
<feature type="transmembrane region" description="Helical" evidence="1">
    <location>
        <begin position="53"/>
        <end position="77"/>
    </location>
</feature>
<evidence type="ECO:0000313" key="2">
    <source>
        <dbReference type="EMBL" id="OYQ27076.1"/>
    </source>
</evidence>
<keyword evidence="1" id="KW-0472">Membrane</keyword>
<name>A0A255YCV7_9SPHN</name>
<feature type="transmembrane region" description="Helical" evidence="1">
    <location>
        <begin position="15"/>
        <end position="41"/>
    </location>
</feature>
<evidence type="ECO:0000313" key="3">
    <source>
        <dbReference type="Proteomes" id="UP000216991"/>
    </source>
</evidence>
<keyword evidence="1" id="KW-1133">Transmembrane helix</keyword>
<gene>
    <name evidence="2" type="ORF">CHU93_11225</name>
</gene>
<protein>
    <submittedName>
        <fullName evidence="2">Uncharacterized protein</fullName>
    </submittedName>
</protein>
<dbReference type="EMBL" id="NOXT01000115">
    <property type="protein sequence ID" value="OYQ27076.1"/>
    <property type="molecule type" value="Genomic_DNA"/>
</dbReference>
<sequence>MAAAWVGWMDRFGPLVAMLALLLSLFGGFNAYGLVGGFFFASDYLRWPQLESVAFAAVALLFATRGLVSTLLAMLTAHDPDGR</sequence>
<dbReference type="AlphaFoldDB" id="A0A255YCV7"/>
<reference evidence="2 3" key="1">
    <citation type="submission" date="2017-07" db="EMBL/GenBank/DDBJ databases">
        <title>Sandarakinorhabdus cyanobacteriorum sp. nov., a novel bacterium isolated from cyanobacterial aggregates in a eutrophic lake.</title>
        <authorList>
            <person name="Cai H."/>
        </authorList>
    </citation>
    <scope>NUCLEOTIDE SEQUENCE [LARGE SCALE GENOMIC DNA]</scope>
    <source>
        <strain evidence="2 3">TH057</strain>
    </source>
</reference>